<evidence type="ECO:0000313" key="6">
    <source>
        <dbReference type="EMBL" id="CAH1408170.1"/>
    </source>
</evidence>
<gene>
    <name evidence="6" type="ORF">NEZAVI_LOCUS15754</name>
</gene>
<feature type="domain" description="Syndetin C-terminal" evidence="4">
    <location>
        <begin position="701"/>
        <end position="935"/>
    </location>
</feature>
<keyword evidence="2" id="KW-0653">Protein transport</keyword>
<evidence type="ECO:0000256" key="3">
    <source>
        <dbReference type="ARBA" id="ARBA00023054"/>
    </source>
</evidence>
<dbReference type="GO" id="GO:0042147">
    <property type="term" value="P:retrograde transport, endosome to Golgi"/>
    <property type="evidence" value="ECO:0007669"/>
    <property type="project" value="InterPro"/>
</dbReference>
<dbReference type="PANTHER" id="PTHR13258">
    <property type="entry name" value="SYNDETIN"/>
    <property type="match status" value="1"/>
</dbReference>
<dbReference type="InterPro" id="IPR019515">
    <property type="entry name" value="VPS54_N"/>
</dbReference>
<reference evidence="6" key="1">
    <citation type="submission" date="2022-01" db="EMBL/GenBank/DDBJ databases">
        <authorList>
            <person name="King R."/>
        </authorList>
    </citation>
    <scope>NUCLEOTIDE SEQUENCE</scope>
</reference>
<dbReference type="EMBL" id="OV725083">
    <property type="protein sequence ID" value="CAH1408170.1"/>
    <property type="molecule type" value="Genomic_DNA"/>
</dbReference>
<dbReference type="PANTHER" id="PTHR13258:SF0">
    <property type="entry name" value="SYNDETIN"/>
    <property type="match status" value="1"/>
</dbReference>
<evidence type="ECO:0008006" key="8">
    <source>
        <dbReference type="Google" id="ProtNLM"/>
    </source>
</evidence>
<feature type="domain" description="Vacuolar protein sorting-associated protein 54 N-terminal" evidence="5">
    <location>
        <begin position="56"/>
        <end position="361"/>
    </location>
</feature>
<dbReference type="AlphaFoldDB" id="A0A9P0HUS3"/>
<accession>A0A9P0HUS3</accession>
<keyword evidence="7" id="KW-1185">Reference proteome</keyword>
<dbReference type="GO" id="GO:0000149">
    <property type="term" value="F:SNARE binding"/>
    <property type="evidence" value="ECO:0007669"/>
    <property type="project" value="TreeGrafter"/>
</dbReference>
<dbReference type="GO" id="GO:0015031">
    <property type="term" value="P:protein transport"/>
    <property type="evidence" value="ECO:0007669"/>
    <property type="project" value="UniProtKB-KW"/>
</dbReference>
<evidence type="ECO:0000259" key="4">
    <source>
        <dbReference type="Pfam" id="PF10474"/>
    </source>
</evidence>
<proteinExistence type="predicted"/>
<protein>
    <recommendedName>
        <fullName evidence="8">Syndetin</fullName>
    </recommendedName>
</protein>
<evidence type="ECO:0000313" key="7">
    <source>
        <dbReference type="Proteomes" id="UP001152798"/>
    </source>
</evidence>
<dbReference type="Pfam" id="PF10474">
    <property type="entry name" value="Syndetin_C"/>
    <property type="match status" value="1"/>
</dbReference>
<dbReference type="Pfam" id="PF10475">
    <property type="entry name" value="Vps54_N"/>
    <property type="match status" value="1"/>
</dbReference>
<name>A0A9P0HUS3_NEZVI</name>
<evidence type="ECO:0000256" key="2">
    <source>
        <dbReference type="ARBA" id="ARBA00022927"/>
    </source>
</evidence>
<dbReference type="GO" id="GO:1990745">
    <property type="term" value="C:EARP complex"/>
    <property type="evidence" value="ECO:0007669"/>
    <property type="project" value="InterPro"/>
</dbReference>
<dbReference type="GO" id="GO:0032456">
    <property type="term" value="P:endocytic recycling"/>
    <property type="evidence" value="ECO:0007669"/>
    <property type="project" value="InterPro"/>
</dbReference>
<organism evidence="6 7">
    <name type="scientific">Nezara viridula</name>
    <name type="common">Southern green stink bug</name>
    <name type="synonym">Cimex viridulus</name>
    <dbReference type="NCBI Taxonomy" id="85310"/>
    <lineage>
        <taxon>Eukaryota</taxon>
        <taxon>Metazoa</taxon>
        <taxon>Ecdysozoa</taxon>
        <taxon>Arthropoda</taxon>
        <taxon>Hexapoda</taxon>
        <taxon>Insecta</taxon>
        <taxon>Pterygota</taxon>
        <taxon>Neoptera</taxon>
        <taxon>Paraneoptera</taxon>
        <taxon>Hemiptera</taxon>
        <taxon>Heteroptera</taxon>
        <taxon>Panheteroptera</taxon>
        <taxon>Pentatomomorpha</taxon>
        <taxon>Pentatomoidea</taxon>
        <taxon>Pentatomidae</taxon>
        <taxon>Pentatominae</taxon>
        <taxon>Nezara</taxon>
    </lineage>
</organism>
<dbReference type="InterPro" id="IPR040047">
    <property type="entry name" value="VPS50"/>
</dbReference>
<keyword evidence="1" id="KW-0813">Transport</keyword>
<keyword evidence="3" id="KW-0175">Coiled coil</keyword>
<evidence type="ECO:0000259" key="5">
    <source>
        <dbReference type="Pfam" id="PF10475"/>
    </source>
</evidence>
<dbReference type="GO" id="GO:0005829">
    <property type="term" value="C:cytosol"/>
    <property type="evidence" value="ECO:0007669"/>
    <property type="project" value="GOC"/>
</dbReference>
<dbReference type="InterPro" id="IPR019514">
    <property type="entry name" value="Syndetin_C"/>
</dbReference>
<dbReference type="OrthoDB" id="10263345at2759"/>
<evidence type="ECO:0000256" key="1">
    <source>
        <dbReference type="ARBA" id="ARBA00022448"/>
    </source>
</evidence>
<dbReference type="Proteomes" id="UP001152798">
    <property type="component" value="Chromosome 7"/>
</dbReference>
<sequence length="943" mass="107824">MEDIKSKFFDFINIQAQPRIPVVGSSDIDDLLEEDFNDENIKKQPEVERPSDQEILETIDKQFFSTDDYFDAKRYELEKLDNLTDVPKVQSELEQIKRQHKVVSNHVLQMILEKQSSCQEEFNRIVEVQEEVNNLLKGVMNGRRNLSIASQHFTSASLGILANYRKRTLIKQLLKSLNTIKTLHKTESRMPQLLNIGNFPEAISLLLDCHGIAAMHKQFSCVAGLCGKLQDTLVMTEEHLDVALAKICYGFDEAIYKKLQSAYALLEKTQIAMDQLHMHFTSAVHSTASNVVNFFIKEKNTTNVDFSQFYQINVNSDSYINKTEFPELCKDISEESFIPCLLLLCKSLWCIILSYNQVVLWHQNNPFTNEGTYLEGCNNEQTIKQKLSQGLARLWHDVQMRVSALVLAGNLSNYKFDDFLQILAILHRLSLIGEELCGSGSEEVANSIRKQSSIYFKTYHAAKLDDLKVFLENEAWTPCPVRTDFSILHLQEFRGLRCSLEQCAGADSKQNVSSDNGSVDANFFTRYPNPSKATPFDINFQMDSNQEEILASIGDDPSGYFSEESEEEMEFLTNSANNGRDSVGRRDLASGSPLLTNTTVSVLRLCGKYLQMSKYLKPIASQVVSALTQLFDFYLYTVHSFFTTNMPSILSLNVSSLKLQSVLKRIKDTLIIQNDDEEEHEFKVYEAQVSPLVDLTSPNTLFGLVERVVGVESLLFLSREFIYLKPYLEQLLQSQGSTLHNLQQFYSHTIAVSFEVRKPVYANVAWRAINDKAVLDLMSRVDWEVKDVVCEHSSYVNYLIGELQQFVKRLDNLRNIIHIPEEAYESLWDNLIYLLSNLLVEGFSSAKKCSTGGRALMQLDFIQLISKLEAITTIRPIPYRDLVEAYIKAYYQPEEDLESWIKEHKEYSVKQLMALVSCVCQNNKKSRQRLTALIDELEKSGIR</sequence>